<sequence length="183" mass="19341">MLSKEKVAHRLSRMLGGGRSRAAVAAVAFAALAAVVAAGMLLASRAADMRGELMRSSLVAAIATPGEEGRLSQILGDPEKSELLMKYINSMAGVVTNMEVSPRRHLSQFSALLDAAEDAGATILDFDCDAGGRVLTVSCTAPDGKSAGAFAQLLRENGYFSRVERKEPPAGDEQNFLIDCYFS</sequence>
<dbReference type="RefSeq" id="WP_121586863.1">
    <property type="nucleotide sequence ID" value="NZ_RCHT01000011.1"/>
</dbReference>
<dbReference type="Proteomes" id="UP000276301">
    <property type="component" value="Unassembled WGS sequence"/>
</dbReference>
<evidence type="ECO:0000313" key="1">
    <source>
        <dbReference type="EMBL" id="RLL10963.1"/>
    </source>
</evidence>
<comment type="caution">
    <text evidence="1">The sequence shown here is derived from an EMBL/GenBank/DDBJ whole genome shotgun (WGS) entry which is preliminary data.</text>
</comment>
<evidence type="ECO:0000313" key="2">
    <source>
        <dbReference type="Proteomes" id="UP000276301"/>
    </source>
</evidence>
<evidence type="ECO:0008006" key="3">
    <source>
        <dbReference type="Google" id="ProtNLM"/>
    </source>
</evidence>
<dbReference type="EMBL" id="RCHT01000011">
    <property type="protein sequence ID" value="RLL10963.1"/>
    <property type="molecule type" value="Genomic_DNA"/>
</dbReference>
<accession>A0A498CQA5</accession>
<dbReference type="AlphaFoldDB" id="A0A498CQA5"/>
<protein>
    <recommendedName>
        <fullName evidence="3">Fimbrial assembly protein</fullName>
    </recommendedName>
</protein>
<keyword evidence="2" id="KW-1185">Reference proteome</keyword>
<reference evidence="1 2" key="1">
    <citation type="submission" date="2018-10" db="EMBL/GenBank/DDBJ databases">
        <title>Anaerotruncus faecis sp. nov., isolated from human feces.</title>
        <authorList>
            <person name="Wang Y.-J."/>
        </authorList>
    </citation>
    <scope>NUCLEOTIDE SEQUENCE [LARGE SCALE GENOMIC DNA]</scope>
    <source>
        <strain evidence="1 2">22A2-44</strain>
    </source>
</reference>
<proteinExistence type="predicted"/>
<organism evidence="1 2">
    <name type="scientific">Anaerotruncus massiliensis</name>
    <name type="common">ex Liu et al. 2021</name>
    <dbReference type="NCBI Taxonomy" id="2321404"/>
    <lineage>
        <taxon>Bacteria</taxon>
        <taxon>Bacillati</taxon>
        <taxon>Bacillota</taxon>
        <taxon>Clostridia</taxon>
        <taxon>Eubacteriales</taxon>
        <taxon>Oscillospiraceae</taxon>
        <taxon>Anaerotruncus</taxon>
    </lineage>
</organism>
<gene>
    <name evidence="1" type="ORF">D4A47_07850</name>
</gene>
<name>A0A498CQA5_9FIRM</name>